<dbReference type="SUPFAM" id="SSF56042">
    <property type="entry name" value="PurM C-terminal domain-like"/>
    <property type="match status" value="1"/>
</dbReference>
<dbReference type="UniPathway" id="UPA00060">
    <property type="reaction ID" value="UER00142"/>
</dbReference>
<evidence type="ECO:0000259" key="4">
    <source>
        <dbReference type="Pfam" id="PF02769"/>
    </source>
</evidence>
<comment type="pathway">
    <text evidence="2">Cofactor biosynthesis; thiamine diphosphate biosynthesis; thiamine diphosphate from thiamine phosphate: step 1/1.</text>
</comment>
<dbReference type="OrthoDB" id="9802811at2"/>
<evidence type="ECO:0000313" key="6">
    <source>
        <dbReference type="Proteomes" id="UP000198324"/>
    </source>
</evidence>
<dbReference type="SUPFAM" id="SSF55326">
    <property type="entry name" value="PurM N-terminal domain-like"/>
    <property type="match status" value="1"/>
</dbReference>
<dbReference type="Pfam" id="PF00586">
    <property type="entry name" value="AIRS"/>
    <property type="match status" value="1"/>
</dbReference>
<dbReference type="GO" id="GO:0009229">
    <property type="term" value="P:thiamine diphosphate biosynthetic process"/>
    <property type="evidence" value="ECO:0007669"/>
    <property type="project" value="UniProtKB-UniRule"/>
</dbReference>
<dbReference type="Gene3D" id="3.30.1330.10">
    <property type="entry name" value="PurM-like, N-terminal domain"/>
    <property type="match status" value="1"/>
</dbReference>
<feature type="binding site" evidence="2">
    <location>
        <position position="226"/>
    </location>
    <ligand>
        <name>Mg(2+)</name>
        <dbReference type="ChEBI" id="CHEBI:18420"/>
        <label>3</label>
    </ligand>
</feature>
<comment type="miscellaneous">
    <text evidence="2">Reaction mechanism of ThiL seems to utilize a direct, inline transfer of the gamma-phosphate of ATP to TMP rather than a phosphorylated enzyme intermediate.</text>
</comment>
<keyword evidence="2 5" id="KW-0418">Kinase</keyword>
<feature type="binding site" evidence="2">
    <location>
        <position position="51"/>
    </location>
    <ligand>
        <name>Mg(2+)</name>
        <dbReference type="ChEBI" id="CHEBI:18420"/>
        <label>1</label>
    </ligand>
</feature>
<feature type="binding site" evidence="2">
    <location>
        <position position="49"/>
    </location>
    <ligand>
        <name>Mg(2+)</name>
        <dbReference type="ChEBI" id="CHEBI:18420"/>
        <label>4</label>
    </ligand>
</feature>
<evidence type="ECO:0000256" key="2">
    <source>
        <dbReference type="HAMAP-Rule" id="MF_02128"/>
    </source>
</evidence>
<proteinExistence type="inferred from homology"/>
<dbReference type="EC" id="2.7.4.16" evidence="2"/>
<comment type="catalytic activity">
    <reaction evidence="2">
        <text>thiamine phosphate + ATP = thiamine diphosphate + ADP</text>
        <dbReference type="Rhea" id="RHEA:15913"/>
        <dbReference type="ChEBI" id="CHEBI:30616"/>
        <dbReference type="ChEBI" id="CHEBI:37575"/>
        <dbReference type="ChEBI" id="CHEBI:58937"/>
        <dbReference type="ChEBI" id="CHEBI:456216"/>
        <dbReference type="EC" id="2.7.4.16"/>
    </reaction>
</comment>
<sequence>MPTSEQDFLAVIDRHFPDRGEHVLLGRGDDCAIIGLDPGQPGGGRLCLSTDLFVENVHFRRSYFSPADIGHKALAAAASDLAGMGAAPVGFALSLALPEGLDDGFLDQLLAGMAELSGRLSLPLIGGDLSRGPVLALDVVVLGRPGPSGRLLKRGQARPGDALLLLGDIGLARAGLLELECRGECDPAAWPAARAAHLRPEPRIAEGLALAQIVTADGPAVSGLMDVSDGLTRDLPRFLGPYGADISLNGDQLHPEVAAYFSARGEDPVEAALLGGEDYALLASTSPERLPMVLAVLPQARVIGAVSSEPGVRLNSGALLRQGFDHFAGRETA</sequence>
<feature type="binding site" evidence="2">
    <location>
        <position position="80"/>
    </location>
    <ligand>
        <name>Mg(2+)</name>
        <dbReference type="ChEBI" id="CHEBI:18420"/>
        <label>3</label>
    </ligand>
</feature>
<dbReference type="InterPro" id="IPR006283">
    <property type="entry name" value="ThiL-like"/>
</dbReference>
<dbReference type="Pfam" id="PF02769">
    <property type="entry name" value="AIRS_C"/>
    <property type="match status" value="1"/>
</dbReference>
<feature type="binding site" evidence="2">
    <location>
        <position position="30"/>
    </location>
    <ligand>
        <name>Mg(2+)</name>
        <dbReference type="ChEBI" id="CHEBI:18420"/>
        <label>3</label>
    </ligand>
</feature>
<feature type="binding site" evidence="2">
    <location>
        <position position="277"/>
    </location>
    <ligand>
        <name>substrate</name>
    </ligand>
</feature>
<dbReference type="Gene3D" id="3.90.650.10">
    <property type="entry name" value="PurM-like C-terminal domain"/>
    <property type="match status" value="1"/>
</dbReference>
<feature type="binding site" evidence="2">
    <location>
        <position position="228"/>
    </location>
    <ligand>
        <name>ATP</name>
        <dbReference type="ChEBI" id="CHEBI:30616"/>
    </ligand>
</feature>
<name>A0A239BL09_9BACT</name>
<dbReference type="InterPro" id="IPR036676">
    <property type="entry name" value="PurM-like_C_sf"/>
</dbReference>
<dbReference type="InterPro" id="IPR036921">
    <property type="entry name" value="PurM-like_N_sf"/>
</dbReference>
<dbReference type="RefSeq" id="WP_089274829.1">
    <property type="nucleotide sequence ID" value="NZ_FZOC01000005.1"/>
</dbReference>
<dbReference type="GO" id="GO:0009030">
    <property type="term" value="F:thiamine-phosphate kinase activity"/>
    <property type="evidence" value="ECO:0007669"/>
    <property type="project" value="UniProtKB-UniRule"/>
</dbReference>
<dbReference type="PIRSF" id="PIRSF005303">
    <property type="entry name" value="Thiam_monoph_kin"/>
    <property type="match status" value="1"/>
</dbReference>
<feature type="binding site" evidence="2">
    <location>
        <position position="51"/>
    </location>
    <ligand>
        <name>Mg(2+)</name>
        <dbReference type="ChEBI" id="CHEBI:18420"/>
        <label>2</label>
    </ligand>
</feature>
<dbReference type="CDD" id="cd02194">
    <property type="entry name" value="ThiL"/>
    <property type="match status" value="1"/>
</dbReference>
<keyword evidence="1 2" id="KW-0784">Thiamine biosynthesis</keyword>
<evidence type="ECO:0000259" key="3">
    <source>
        <dbReference type="Pfam" id="PF00586"/>
    </source>
</evidence>
<feature type="binding site" evidence="2">
    <location>
        <position position="229"/>
    </location>
    <ligand>
        <name>Mg(2+)</name>
        <dbReference type="ChEBI" id="CHEBI:18420"/>
        <label>5</label>
    </ligand>
</feature>
<dbReference type="GO" id="GO:0009228">
    <property type="term" value="P:thiamine biosynthetic process"/>
    <property type="evidence" value="ECO:0007669"/>
    <property type="project" value="UniProtKB-KW"/>
</dbReference>
<keyword evidence="2" id="KW-0547">Nucleotide-binding</keyword>
<keyword evidence="2" id="KW-0808">Transferase</keyword>
<dbReference type="EMBL" id="FZOC01000005">
    <property type="protein sequence ID" value="SNS08058.1"/>
    <property type="molecule type" value="Genomic_DNA"/>
</dbReference>
<feature type="binding site" evidence="2">
    <location>
        <position position="324"/>
    </location>
    <ligand>
        <name>substrate</name>
    </ligand>
</feature>
<feature type="binding site" evidence="2">
    <location>
        <position position="30"/>
    </location>
    <ligand>
        <name>Mg(2+)</name>
        <dbReference type="ChEBI" id="CHEBI:18420"/>
        <label>4</label>
    </ligand>
</feature>
<organism evidence="5 6">
    <name type="scientific">Humidesulfovibrio mexicanus</name>
    <dbReference type="NCBI Taxonomy" id="147047"/>
    <lineage>
        <taxon>Bacteria</taxon>
        <taxon>Pseudomonadati</taxon>
        <taxon>Thermodesulfobacteriota</taxon>
        <taxon>Desulfovibrionia</taxon>
        <taxon>Desulfovibrionales</taxon>
        <taxon>Desulfovibrionaceae</taxon>
        <taxon>Humidesulfovibrio</taxon>
    </lineage>
</organism>
<reference evidence="5" key="1">
    <citation type="submission" date="2017-06" db="EMBL/GenBank/DDBJ databases">
        <authorList>
            <person name="Kim H.J."/>
            <person name="Triplett B.A."/>
        </authorList>
    </citation>
    <scope>NUCLEOTIDE SEQUENCE [LARGE SCALE GENOMIC DNA]</scope>
    <source>
        <strain evidence="5">DSM 13116</strain>
    </source>
</reference>
<dbReference type="PANTHER" id="PTHR30270:SF0">
    <property type="entry name" value="THIAMINE-MONOPHOSPHATE KINASE"/>
    <property type="match status" value="1"/>
</dbReference>
<dbReference type="Proteomes" id="UP000198324">
    <property type="component" value="Unassembled WGS sequence"/>
</dbReference>
<keyword evidence="6" id="KW-1185">Reference proteome</keyword>
<feature type="binding site" evidence="2">
    <location>
        <position position="154"/>
    </location>
    <ligand>
        <name>ATP</name>
        <dbReference type="ChEBI" id="CHEBI:30616"/>
    </ligand>
</feature>
<feature type="binding site" evidence="2">
    <location>
        <begin position="127"/>
        <end position="128"/>
    </location>
    <ligand>
        <name>ATP</name>
        <dbReference type="ChEBI" id="CHEBI:30616"/>
    </ligand>
</feature>
<dbReference type="PANTHER" id="PTHR30270">
    <property type="entry name" value="THIAMINE-MONOPHOSPHATE KINASE"/>
    <property type="match status" value="1"/>
</dbReference>
<dbReference type="InterPro" id="IPR010918">
    <property type="entry name" value="PurM-like_C_dom"/>
</dbReference>
<feature type="binding site" evidence="2">
    <location>
        <position position="58"/>
    </location>
    <ligand>
        <name>substrate</name>
    </ligand>
</feature>
<keyword evidence="2" id="KW-0460">Magnesium</keyword>
<comment type="caution">
    <text evidence="2">Lacks conserved residue(s) required for the propagation of feature annotation.</text>
</comment>
<comment type="function">
    <text evidence="2">Catalyzes the ATP-dependent phosphorylation of thiamine-monophosphate (TMP) to form thiamine-pyrophosphate (TPP), the active form of vitamin B1.</text>
</comment>
<protein>
    <recommendedName>
        <fullName evidence="2">Thiamine-monophosphate kinase</fullName>
        <shortName evidence="2">TMP kinase</shortName>
        <shortName evidence="2">Thiamine-phosphate kinase</shortName>
        <ecNumber evidence="2">2.7.4.16</ecNumber>
    </recommendedName>
</protein>
<feature type="domain" description="PurM-like N-terminal" evidence="3">
    <location>
        <begin position="28"/>
        <end position="143"/>
    </location>
</feature>
<gene>
    <name evidence="2" type="primary">thiL</name>
    <name evidence="5" type="ORF">SAMN04488503_2628</name>
</gene>
<accession>A0A239BL09</accession>
<dbReference type="InterPro" id="IPR016188">
    <property type="entry name" value="PurM-like_N"/>
</dbReference>
<evidence type="ECO:0000313" key="5">
    <source>
        <dbReference type="EMBL" id="SNS08058.1"/>
    </source>
</evidence>
<keyword evidence="2" id="KW-0067">ATP-binding</keyword>
<keyword evidence="2" id="KW-0479">Metal-binding</keyword>
<dbReference type="GO" id="GO:0000287">
    <property type="term" value="F:magnesium ion binding"/>
    <property type="evidence" value="ECO:0007669"/>
    <property type="project" value="UniProtKB-UniRule"/>
</dbReference>
<comment type="similarity">
    <text evidence="2">Belongs to the thiamine-monophosphate kinase family.</text>
</comment>
<evidence type="ECO:0000256" key="1">
    <source>
        <dbReference type="ARBA" id="ARBA00022977"/>
    </source>
</evidence>
<feature type="domain" description="PurM-like C-terminal" evidence="4">
    <location>
        <begin position="158"/>
        <end position="313"/>
    </location>
</feature>
<dbReference type="AlphaFoldDB" id="A0A239BL09"/>
<feature type="binding site" evidence="2">
    <location>
        <position position="50"/>
    </location>
    <ligand>
        <name>Mg(2+)</name>
        <dbReference type="ChEBI" id="CHEBI:18420"/>
        <label>1</label>
    </ligand>
</feature>
<feature type="binding site" evidence="2">
    <location>
        <position position="80"/>
    </location>
    <ligand>
        <name>Mg(2+)</name>
        <dbReference type="ChEBI" id="CHEBI:18420"/>
        <label>4</label>
    </ligand>
</feature>
<dbReference type="GO" id="GO:0005524">
    <property type="term" value="F:ATP binding"/>
    <property type="evidence" value="ECO:0007669"/>
    <property type="project" value="UniProtKB-UniRule"/>
</dbReference>
<feature type="binding site" evidence="2">
    <location>
        <position position="80"/>
    </location>
    <ligand>
        <name>Mg(2+)</name>
        <dbReference type="ChEBI" id="CHEBI:18420"/>
        <label>2</label>
    </ligand>
</feature>
<feature type="binding site" evidence="2">
    <location>
        <position position="128"/>
    </location>
    <ligand>
        <name>Mg(2+)</name>
        <dbReference type="ChEBI" id="CHEBI:18420"/>
        <label>1</label>
    </ligand>
</feature>
<dbReference type="HAMAP" id="MF_02128">
    <property type="entry name" value="TMP_kinase"/>
    <property type="match status" value="1"/>
</dbReference>
<dbReference type="NCBIfam" id="TIGR01379">
    <property type="entry name" value="thiL"/>
    <property type="match status" value="1"/>
</dbReference>